<gene>
    <name evidence="5" type="ORF">LX15_004471</name>
</gene>
<dbReference type="InterPro" id="IPR001926">
    <property type="entry name" value="TrpB-like_PALP"/>
</dbReference>
<dbReference type="Pfam" id="PF00291">
    <property type="entry name" value="PALP"/>
    <property type="match status" value="1"/>
</dbReference>
<protein>
    <submittedName>
        <fullName evidence="5">Threonine dehydratase</fullName>
    </submittedName>
</protein>
<feature type="domain" description="Tryptophan synthase beta chain-like PALP" evidence="4">
    <location>
        <begin position="22"/>
        <end position="308"/>
    </location>
</feature>
<name>A0ABT1HYZ1_STRSD</name>
<comment type="cofactor">
    <cofactor evidence="1">
        <name>pyridoxal 5'-phosphate</name>
        <dbReference type="ChEBI" id="CHEBI:597326"/>
    </cofactor>
</comment>
<sequence length="320" mass="33715">MSKSVPALSPEHIERAAREIDPVFRNTPQFTDGHLNAALGREVVVKVETVNPIRSFKGRGTHFFLRQLGEVRQVVCASAGNFGQGVAHAGRALGVDVRVFCAEHANPNKVARMRALGAVVTLTGADFDEAKEAAREYASEHPDSVFVEDGREPAIAEGAGSIAVELFDPARGAEPLDAVVIPLGNGALAAGMARWIKEVSPATRVVGACASGAPAMELSWRAGAPVRTERADTIADGIDVRVPVPAAVEWIRGLVDDVVLVDDDEMLDMVRVVRDSLGLLVEPAAVSGLAAIGRHRVPGDRVATVLTGGNVAQRVLARLG</sequence>
<accession>A0ABT1HYZ1</accession>
<evidence type="ECO:0000256" key="2">
    <source>
        <dbReference type="ARBA" id="ARBA00022898"/>
    </source>
</evidence>
<keyword evidence="2" id="KW-0663">Pyridoxal phosphate</keyword>
<evidence type="ECO:0000256" key="3">
    <source>
        <dbReference type="ARBA" id="ARBA00023239"/>
    </source>
</evidence>
<reference evidence="5 6" key="1">
    <citation type="submission" date="2022-06" db="EMBL/GenBank/DDBJ databases">
        <title>Genomic Encyclopedia of Archaeal and Bacterial Type Strains, Phase II (KMG-II): from individual species to whole genera.</title>
        <authorList>
            <person name="Goeker M."/>
        </authorList>
    </citation>
    <scope>NUCLEOTIDE SEQUENCE [LARGE SCALE GENOMIC DNA]</scope>
    <source>
        <strain evidence="5 6">DSM 40477</strain>
    </source>
</reference>
<dbReference type="InterPro" id="IPR036052">
    <property type="entry name" value="TrpB-like_PALP_sf"/>
</dbReference>
<dbReference type="RefSeq" id="WP_253671596.1">
    <property type="nucleotide sequence ID" value="NZ_JAMTCP010000031.1"/>
</dbReference>
<dbReference type="PANTHER" id="PTHR48078:SF6">
    <property type="entry name" value="L-THREONINE DEHYDRATASE CATABOLIC TDCB"/>
    <property type="match status" value="1"/>
</dbReference>
<keyword evidence="6" id="KW-1185">Reference proteome</keyword>
<evidence type="ECO:0000259" key="4">
    <source>
        <dbReference type="Pfam" id="PF00291"/>
    </source>
</evidence>
<dbReference type="EMBL" id="JAMTCP010000031">
    <property type="protein sequence ID" value="MCP2260751.1"/>
    <property type="molecule type" value="Genomic_DNA"/>
</dbReference>
<keyword evidence="3" id="KW-0456">Lyase</keyword>
<dbReference type="Gene3D" id="3.40.50.1100">
    <property type="match status" value="2"/>
</dbReference>
<dbReference type="PANTHER" id="PTHR48078">
    <property type="entry name" value="THREONINE DEHYDRATASE, MITOCHONDRIAL-RELATED"/>
    <property type="match status" value="1"/>
</dbReference>
<evidence type="ECO:0000256" key="1">
    <source>
        <dbReference type="ARBA" id="ARBA00001933"/>
    </source>
</evidence>
<dbReference type="InterPro" id="IPR050147">
    <property type="entry name" value="Ser/Thr_Dehydratase"/>
</dbReference>
<evidence type="ECO:0000313" key="6">
    <source>
        <dbReference type="Proteomes" id="UP001205311"/>
    </source>
</evidence>
<proteinExistence type="predicted"/>
<dbReference type="SUPFAM" id="SSF53686">
    <property type="entry name" value="Tryptophan synthase beta subunit-like PLP-dependent enzymes"/>
    <property type="match status" value="1"/>
</dbReference>
<evidence type="ECO:0000313" key="5">
    <source>
        <dbReference type="EMBL" id="MCP2260751.1"/>
    </source>
</evidence>
<organism evidence="5 6">
    <name type="scientific">Streptoalloteichus tenebrarius (strain ATCC 17920 / DSM 40477 / JCM 4838 / CBS 697.72 / NBRC 16177 / NCIMB 11028 / NRRL B-12390 / A12253. 1 / ISP 5477)</name>
    <name type="common">Streptomyces tenebrarius</name>
    <dbReference type="NCBI Taxonomy" id="1933"/>
    <lineage>
        <taxon>Bacteria</taxon>
        <taxon>Bacillati</taxon>
        <taxon>Actinomycetota</taxon>
        <taxon>Actinomycetes</taxon>
        <taxon>Pseudonocardiales</taxon>
        <taxon>Pseudonocardiaceae</taxon>
        <taxon>Streptoalloteichus</taxon>
    </lineage>
</organism>
<dbReference type="Proteomes" id="UP001205311">
    <property type="component" value="Unassembled WGS sequence"/>
</dbReference>
<comment type="caution">
    <text evidence="5">The sequence shown here is derived from an EMBL/GenBank/DDBJ whole genome shotgun (WGS) entry which is preliminary data.</text>
</comment>